<evidence type="ECO:0000313" key="12">
    <source>
        <dbReference type="EMBL" id="JAT42594.1"/>
    </source>
</evidence>
<evidence type="ECO:0000256" key="9">
    <source>
        <dbReference type="PROSITE-ProRule" id="PRU10141"/>
    </source>
</evidence>
<comment type="catalytic activity">
    <reaction evidence="8">
        <text>L-seryl-[protein] + ATP = O-phospho-L-seryl-[protein] + ADP + H(+)</text>
        <dbReference type="Rhea" id="RHEA:17989"/>
        <dbReference type="Rhea" id="RHEA-COMP:9863"/>
        <dbReference type="Rhea" id="RHEA-COMP:11604"/>
        <dbReference type="ChEBI" id="CHEBI:15378"/>
        <dbReference type="ChEBI" id="CHEBI:29999"/>
        <dbReference type="ChEBI" id="CHEBI:30616"/>
        <dbReference type="ChEBI" id="CHEBI:83421"/>
        <dbReference type="ChEBI" id="CHEBI:456216"/>
        <dbReference type="EC" id="2.7.11.25"/>
    </reaction>
</comment>
<dbReference type="EMBL" id="GDJX01025342">
    <property type="protein sequence ID" value="JAT42594.1"/>
    <property type="molecule type" value="Transcribed_RNA"/>
</dbReference>
<feature type="compositionally biased region" description="Gly residues" evidence="10">
    <location>
        <begin position="183"/>
        <end position="192"/>
    </location>
</feature>
<feature type="compositionally biased region" description="Low complexity" evidence="10">
    <location>
        <begin position="119"/>
        <end position="136"/>
    </location>
</feature>
<accession>A0A1D1XJL4</accession>
<dbReference type="InterPro" id="IPR011009">
    <property type="entry name" value="Kinase-like_dom_sf"/>
</dbReference>
<feature type="region of interest" description="Disordered" evidence="10">
    <location>
        <begin position="104"/>
        <end position="141"/>
    </location>
</feature>
<evidence type="ECO:0000256" key="8">
    <source>
        <dbReference type="ARBA" id="ARBA00048329"/>
    </source>
</evidence>
<proteinExistence type="inferred from homology"/>
<evidence type="ECO:0000256" key="2">
    <source>
        <dbReference type="ARBA" id="ARBA00012406"/>
    </source>
</evidence>
<evidence type="ECO:0000259" key="11">
    <source>
        <dbReference type="PROSITE" id="PS50011"/>
    </source>
</evidence>
<protein>
    <recommendedName>
        <fullName evidence="2">mitogen-activated protein kinase kinase kinase</fullName>
        <ecNumber evidence="2">2.7.11.25</ecNumber>
    </recommendedName>
</protein>
<dbReference type="EC" id="2.7.11.25" evidence="2"/>
<feature type="domain" description="Protein kinase" evidence="11">
    <location>
        <begin position="465"/>
        <end position="567"/>
    </location>
</feature>
<feature type="non-terminal residue" evidence="12">
    <location>
        <position position="567"/>
    </location>
</feature>
<organism evidence="12">
    <name type="scientific">Anthurium amnicola</name>
    <dbReference type="NCBI Taxonomy" id="1678845"/>
    <lineage>
        <taxon>Eukaryota</taxon>
        <taxon>Viridiplantae</taxon>
        <taxon>Streptophyta</taxon>
        <taxon>Embryophyta</taxon>
        <taxon>Tracheophyta</taxon>
        <taxon>Spermatophyta</taxon>
        <taxon>Magnoliopsida</taxon>
        <taxon>Liliopsida</taxon>
        <taxon>Araceae</taxon>
        <taxon>Pothoideae</taxon>
        <taxon>Potheae</taxon>
        <taxon>Anthurium</taxon>
    </lineage>
</organism>
<dbReference type="PROSITE" id="PS50011">
    <property type="entry name" value="PROTEIN_KINASE_DOM"/>
    <property type="match status" value="1"/>
</dbReference>
<gene>
    <name evidence="12" type="primary">MEKK1_3</name>
    <name evidence="12" type="ORF">g.86228</name>
</gene>
<keyword evidence="6 9" id="KW-0067">ATP-binding</keyword>
<reference evidence="12" key="1">
    <citation type="submission" date="2015-07" db="EMBL/GenBank/DDBJ databases">
        <title>Transcriptome Assembly of Anthurium amnicola.</title>
        <authorList>
            <person name="Suzuki J."/>
        </authorList>
    </citation>
    <scope>NUCLEOTIDE SEQUENCE</scope>
</reference>
<feature type="non-terminal residue" evidence="12">
    <location>
        <position position="1"/>
    </location>
</feature>
<dbReference type="GO" id="GO:0005737">
    <property type="term" value="C:cytoplasm"/>
    <property type="evidence" value="ECO:0007669"/>
    <property type="project" value="TreeGrafter"/>
</dbReference>
<comment type="similarity">
    <text evidence="1">Belongs to the protein kinase superfamily. STE Ser/Thr protein kinase family. MAP kinase kinase kinase subfamily.</text>
</comment>
<evidence type="ECO:0000256" key="6">
    <source>
        <dbReference type="ARBA" id="ARBA00022840"/>
    </source>
</evidence>
<keyword evidence="3" id="KW-0808">Transferase</keyword>
<evidence type="ECO:0000256" key="7">
    <source>
        <dbReference type="ARBA" id="ARBA00047559"/>
    </source>
</evidence>
<sequence length="567" mass="61147">QKASFLVRPVRSGRVNRQGAWAVRHQRRRRALETPPYPTSLSDLRVRVPAVAPVRYAGTAGLSPSVSHGRRPTRAPAPAGEAVGDPVAVGRRVRRLPAAPAAEMPWWKGSGTRSNGAQSPSSESSSPQCSSSSSSPPRRHRRDFGIAWSRRDVHHQHPRLTRQRKLRHLAKLDVDGLALEGVTGVGTRGGWGPSTPVTRSASSLDSSPAIRSSAASWSVLKPQPLPRPETTGYQLPSPLGRGTGEEANGTFELSSSLVEPVGERFSASTPVGSRLGYHNIGKSNEHVDATSSGVNYGCNRKVFQDQSTAESVDLRHIVPPISAPTSGLSSPALSPRRLSTGDFFLSNPMAPRGPTIWSAPEFPSIDMVAGYSTQTSPEKMFASPDHSPLYSPTVKSPGMRSRNPSSPPSPLHPKFLESSTAWHDSNGTVNVHPLPLPPGGMVPVQPSFSLQTTPKSEAASITSQWQKGKLIGSGTFGNVYVATNRHTGALCAMKEVNLIPDDPKSAESIKQLEQEIKVLSQLKHPNIVQYYGSEIVDDRFYIYLEHVYPGSINKYVQEHCGAITESV</sequence>
<name>A0A1D1XJL4_9ARAE</name>
<comment type="catalytic activity">
    <reaction evidence="7">
        <text>L-threonyl-[protein] + ATP = O-phospho-L-threonyl-[protein] + ADP + H(+)</text>
        <dbReference type="Rhea" id="RHEA:46608"/>
        <dbReference type="Rhea" id="RHEA-COMP:11060"/>
        <dbReference type="Rhea" id="RHEA-COMP:11605"/>
        <dbReference type="ChEBI" id="CHEBI:15378"/>
        <dbReference type="ChEBI" id="CHEBI:30013"/>
        <dbReference type="ChEBI" id="CHEBI:30616"/>
        <dbReference type="ChEBI" id="CHEBI:61977"/>
        <dbReference type="ChEBI" id="CHEBI:456216"/>
        <dbReference type="EC" id="2.7.11.25"/>
    </reaction>
</comment>
<keyword evidence="4 9" id="KW-0547">Nucleotide-binding</keyword>
<dbReference type="PROSITE" id="PS00107">
    <property type="entry name" value="PROTEIN_KINASE_ATP"/>
    <property type="match status" value="1"/>
</dbReference>
<feature type="region of interest" description="Disordered" evidence="10">
    <location>
        <begin position="59"/>
        <end position="88"/>
    </location>
</feature>
<feature type="binding site" evidence="9">
    <location>
        <position position="494"/>
    </location>
    <ligand>
        <name>ATP</name>
        <dbReference type="ChEBI" id="CHEBI:30616"/>
    </ligand>
</feature>
<dbReference type="SUPFAM" id="SSF56112">
    <property type="entry name" value="Protein kinase-like (PK-like)"/>
    <property type="match status" value="1"/>
</dbReference>
<evidence type="ECO:0000256" key="4">
    <source>
        <dbReference type="ARBA" id="ARBA00022741"/>
    </source>
</evidence>
<dbReference type="GO" id="GO:0004709">
    <property type="term" value="F:MAP kinase kinase kinase activity"/>
    <property type="evidence" value="ECO:0007669"/>
    <property type="project" value="UniProtKB-EC"/>
</dbReference>
<dbReference type="Pfam" id="PF00069">
    <property type="entry name" value="Pkinase"/>
    <property type="match status" value="1"/>
</dbReference>
<evidence type="ECO:0000256" key="3">
    <source>
        <dbReference type="ARBA" id="ARBA00022679"/>
    </source>
</evidence>
<keyword evidence="5 12" id="KW-0418">Kinase</keyword>
<dbReference type="GO" id="GO:0005524">
    <property type="term" value="F:ATP binding"/>
    <property type="evidence" value="ECO:0007669"/>
    <property type="project" value="UniProtKB-UniRule"/>
</dbReference>
<feature type="compositionally biased region" description="Polar residues" evidence="10">
    <location>
        <begin position="195"/>
        <end position="216"/>
    </location>
</feature>
<dbReference type="Gene3D" id="3.30.200.20">
    <property type="entry name" value="Phosphorylase Kinase, domain 1"/>
    <property type="match status" value="1"/>
</dbReference>
<dbReference type="InterPro" id="IPR000719">
    <property type="entry name" value="Prot_kinase_dom"/>
</dbReference>
<dbReference type="PANTHER" id="PTHR48016">
    <property type="entry name" value="MAP KINASE KINASE KINASE SSK2-RELATED-RELATED"/>
    <property type="match status" value="1"/>
</dbReference>
<evidence type="ECO:0000256" key="10">
    <source>
        <dbReference type="SAM" id="MobiDB-lite"/>
    </source>
</evidence>
<dbReference type="InterPro" id="IPR017441">
    <property type="entry name" value="Protein_kinase_ATP_BS"/>
</dbReference>
<feature type="region of interest" description="Disordered" evidence="10">
    <location>
        <begin position="182"/>
        <end position="248"/>
    </location>
</feature>
<dbReference type="AlphaFoldDB" id="A0A1D1XJL4"/>
<evidence type="ECO:0000256" key="1">
    <source>
        <dbReference type="ARBA" id="ARBA00006529"/>
    </source>
</evidence>
<dbReference type="InterPro" id="IPR050538">
    <property type="entry name" value="MAP_kinase_kinase_kinase"/>
</dbReference>
<feature type="region of interest" description="Disordered" evidence="10">
    <location>
        <begin position="377"/>
        <end position="417"/>
    </location>
</feature>
<dbReference type="PANTHER" id="PTHR48016:SF5">
    <property type="entry name" value="MITOGEN-ACTIVATED PROTEIN KINASE KINASE KINASE 5"/>
    <property type="match status" value="1"/>
</dbReference>
<evidence type="ECO:0000256" key="5">
    <source>
        <dbReference type="ARBA" id="ARBA00022777"/>
    </source>
</evidence>